<organism evidence="2 3">
    <name type="scientific">Paraphaeosphaeria sporulosa</name>
    <dbReference type="NCBI Taxonomy" id="1460663"/>
    <lineage>
        <taxon>Eukaryota</taxon>
        <taxon>Fungi</taxon>
        <taxon>Dikarya</taxon>
        <taxon>Ascomycota</taxon>
        <taxon>Pezizomycotina</taxon>
        <taxon>Dothideomycetes</taxon>
        <taxon>Pleosporomycetidae</taxon>
        <taxon>Pleosporales</taxon>
        <taxon>Massarineae</taxon>
        <taxon>Didymosphaeriaceae</taxon>
        <taxon>Paraphaeosphaeria</taxon>
    </lineage>
</organism>
<gene>
    <name evidence="2" type="ORF">CC84DRAFT_1142076</name>
</gene>
<dbReference type="GeneID" id="28759834"/>
<dbReference type="PANTHER" id="PTHR24148">
    <property type="entry name" value="ANKYRIN REPEAT DOMAIN-CONTAINING PROTEIN 39 HOMOLOG-RELATED"/>
    <property type="match status" value="1"/>
</dbReference>
<dbReference type="STRING" id="1460663.A0A177CPW0"/>
<protein>
    <submittedName>
        <fullName evidence="2">HET-domain-containing protein</fullName>
    </submittedName>
</protein>
<keyword evidence="3" id="KW-1185">Reference proteome</keyword>
<reference evidence="2 3" key="1">
    <citation type="submission" date="2016-05" db="EMBL/GenBank/DDBJ databases">
        <title>Comparative analysis of secretome profiles of manganese(II)-oxidizing ascomycete fungi.</title>
        <authorList>
            <consortium name="DOE Joint Genome Institute"/>
            <person name="Zeiner C.A."/>
            <person name="Purvine S.O."/>
            <person name="Zink E.M."/>
            <person name="Wu S."/>
            <person name="Pasa-Tolic L."/>
            <person name="Chaput D.L."/>
            <person name="Haridas S."/>
            <person name="Grigoriev I.V."/>
            <person name="Santelli C.M."/>
            <person name="Hansel C.M."/>
        </authorList>
    </citation>
    <scope>NUCLEOTIDE SEQUENCE [LARGE SCALE GENOMIC DNA]</scope>
    <source>
        <strain evidence="2 3">AP3s5-JAC2a</strain>
    </source>
</reference>
<accession>A0A177CPW0</accession>
<dbReference type="EMBL" id="KV441550">
    <property type="protein sequence ID" value="OAG08978.1"/>
    <property type="molecule type" value="Genomic_DNA"/>
</dbReference>
<proteinExistence type="predicted"/>
<dbReference type="AlphaFoldDB" id="A0A177CPW0"/>
<evidence type="ECO:0000313" key="3">
    <source>
        <dbReference type="Proteomes" id="UP000077069"/>
    </source>
</evidence>
<dbReference type="Proteomes" id="UP000077069">
    <property type="component" value="Unassembled WGS sequence"/>
</dbReference>
<dbReference type="InterPro" id="IPR052895">
    <property type="entry name" value="HetReg/Transcr_Mod"/>
</dbReference>
<dbReference type="Pfam" id="PF06985">
    <property type="entry name" value="HET"/>
    <property type="match status" value="1"/>
</dbReference>
<evidence type="ECO:0000259" key="1">
    <source>
        <dbReference type="Pfam" id="PF06985"/>
    </source>
</evidence>
<dbReference type="InterPro" id="IPR010730">
    <property type="entry name" value="HET"/>
</dbReference>
<feature type="domain" description="Heterokaryon incompatibility" evidence="1">
    <location>
        <begin position="129"/>
        <end position="279"/>
    </location>
</feature>
<dbReference type="InParanoid" id="A0A177CPW0"/>
<feature type="non-terminal residue" evidence="2">
    <location>
        <position position="342"/>
    </location>
</feature>
<evidence type="ECO:0000313" key="2">
    <source>
        <dbReference type="EMBL" id="OAG08978.1"/>
    </source>
</evidence>
<dbReference type="PANTHER" id="PTHR24148:SF73">
    <property type="entry name" value="HET DOMAIN PROTEIN (AFU_ORTHOLOGUE AFUA_8G01020)"/>
    <property type="match status" value="1"/>
</dbReference>
<name>A0A177CPW0_9PLEO</name>
<dbReference type="RefSeq" id="XP_018039343.1">
    <property type="nucleotide sequence ID" value="XM_018176348.1"/>
</dbReference>
<dbReference type="OrthoDB" id="194358at2759"/>
<sequence>MSSYFDKPQFEELKERMDRIEERLEDHYTDLNQRMTRIDLALQKIMDHLHVGSDQDQAHAARTAPALTKTEAAPTETAHVVLDGPYPYTALDPTKSQIRILELYSAPSSADTLFASLKTIDLAEPPVTFTALSYCWGPPIMDHFIVVDNYQVPITKSLDSALRYLRDFYTDGISVWEKYLWIDQLCINQSDLDERSSQVSLMRRIYKKAENVHVWLGDESDTSSKAIDLLTILGAPPENAPGEAIQYLSLSEADVKLNWIALGSFFTRPWFERVWIRQEIALHEKVLLSCGNKTLDIAVLEPALLMIDHVKSMGYDSASLSTGHTYKPGQLPWDYHPSKLIQ</sequence>